<protein>
    <submittedName>
        <fullName evidence="1">Uncharacterized protein</fullName>
    </submittedName>
</protein>
<name>A0AAW1CK71_9HEMI</name>
<sequence>MAYRSSRHETTHLTSYYAMFGREISLPIDAEEIEKAYRFVRQVQAKEQEAQKMYYDRDAKEVTYKESDEVWLWMPVVRRGRSAKLHRPWTGPLKIVKKLSDVTFRVQDCK</sequence>
<gene>
    <name evidence="1" type="ORF">O3M35_003965</name>
</gene>
<keyword evidence="2" id="KW-1185">Reference proteome</keyword>
<reference evidence="1 2" key="1">
    <citation type="submission" date="2022-12" db="EMBL/GenBank/DDBJ databases">
        <title>Chromosome-level genome assembly of true bugs.</title>
        <authorList>
            <person name="Ma L."/>
            <person name="Li H."/>
        </authorList>
    </citation>
    <scope>NUCLEOTIDE SEQUENCE [LARGE SCALE GENOMIC DNA]</scope>
    <source>
        <strain evidence="1">Lab_2022b</strain>
    </source>
</reference>
<evidence type="ECO:0000313" key="1">
    <source>
        <dbReference type="EMBL" id="KAK9498083.1"/>
    </source>
</evidence>
<dbReference type="EMBL" id="JAPXFL010000013">
    <property type="protein sequence ID" value="KAK9498083.1"/>
    <property type="molecule type" value="Genomic_DNA"/>
</dbReference>
<dbReference type="Proteomes" id="UP001461498">
    <property type="component" value="Unassembled WGS sequence"/>
</dbReference>
<evidence type="ECO:0000313" key="2">
    <source>
        <dbReference type="Proteomes" id="UP001461498"/>
    </source>
</evidence>
<proteinExistence type="predicted"/>
<accession>A0AAW1CK71</accession>
<comment type="caution">
    <text evidence="1">The sequence shown here is derived from an EMBL/GenBank/DDBJ whole genome shotgun (WGS) entry which is preliminary data.</text>
</comment>
<dbReference type="AlphaFoldDB" id="A0AAW1CK71"/>
<organism evidence="1 2">
    <name type="scientific">Rhynocoris fuscipes</name>
    <dbReference type="NCBI Taxonomy" id="488301"/>
    <lineage>
        <taxon>Eukaryota</taxon>
        <taxon>Metazoa</taxon>
        <taxon>Ecdysozoa</taxon>
        <taxon>Arthropoda</taxon>
        <taxon>Hexapoda</taxon>
        <taxon>Insecta</taxon>
        <taxon>Pterygota</taxon>
        <taxon>Neoptera</taxon>
        <taxon>Paraneoptera</taxon>
        <taxon>Hemiptera</taxon>
        <taxon>Heteroptera</taxon>
        <taxon>Panheteroptera</taxon>
        <taxon>Cimicomorpha</taxon>
        <taxon>Reduviidae</taxon>
        <taxon>Harpactorinae</taxon>
        <taxon>Harpactorini</taxon>
        <taxon>Rhynocoris</taxon>
    </lineage>
</organism>